<accession>A0ABX8M340</accession>
<keyword evidence="2" id="KW-0732">Signal</keyword>
<reference evidence="3" key="1">
    <citation type="journal article" date="2021" name="Microorganisms">
        <title>The Ever-Expanding Pseudomonas Genus: Description of 43 New Species and Partition of the Pseudomonas putida Group.</title>
        <authorList>
            <person name="Girard L."/>
            <person name="Lood C."/>
            <person name="Hofte M."/>
            <person name="Vandamme P."/>
            <person name="Rokni-Zadeh H."/>
            <person name="van Noort V."/>
            <person name="Lavigne R."/>
            <person name="De Mot R."/>
        </authorList>
    </citation>
    <scope>NUCLEOTIDE SEQUENCE</scope>
    <source>
        <strain evidence="3">COW39</strain>
    </source>
</reference>
<keyword evidence="4" id="KW-1185">Reference proteome</keyword>
<name>A0ABX8M340_9PSED</name>
<keyword evidence="1" id="KW-1133">Transmembrane helix</keyword>
<evidence type="ECO:0000313" key="3">
    <source>
        <dbReference type="EMBL" id="QXH33434.1"/>
    </source>
</evidence>
<keyword evidence="1" id="KW-0812">Transmembrane</keyword>
<dbReference type="EMBL" id="CP077073">
    <property type="protein sequence ID" value="QXH33434.1"/>
    <property type="molecule type" value="Genomic_DNA"/>
</dbReference>
<sequence length="114" mass="12072">MKRLLPGIALLVGALAISGQAAAHGGGWYGPGPVIGAAVVGAVVGAAVSGGHDRTLYVERQPAYYAPPPVYVQAPPPPVYYQPYVVERYAPAPPPPVYRRYYGPPAVYYGPPRW</sequence>
<evidence type="ECO:0000256" key="2">
    <source>
        <dbReference type="SAM" id="SignalP"/>
    </source>
</evidence>
<feature type="transmembrane region" description="Helical" evidence="1">
    <location>
        <begin position="33"/>
        <end position="51"/>
    </location>
</feature>
<organism evidence="3 4">
    <name type="scientific">Pseudomonas muyukensis</name>
    <dbReference type="NCBI Taxonomy" id="2842357"/>
    <lineage>
        <taxon>Bacteria</taxon>
        <taxon>Pseudomonadati</taxon>
        <taxon>Pseudomonadota</taxon>
        <taxon>Gammaproteobacteria</taxon>
        <taxon>Pseudomonadales</taxon>
        <taxon>Pseudomonadaceae</taxon>
        <taxon>Pseudomonas</taxon>
    </lineage>
</organism>
<dbReference type="Proteomes" id="UP001047646">
    <property type="component" value="Chromosome"/>
</dbReference>
<evidence type="ECO:0000256" key="1">
    <source>
        <dbReference type="SAM" id="Phobius"/>
    </source>
</evidence>
<feature type="chain" id="PRO_5047074266" description="PXPV repeat-containing protein" evidence="2">
    <location>
        <begin position="24"/>
        <end position="114"/>
    </location>
</feature>
<evidence type="ECO:0008006" key="5">
    <source>
        <dbReference type="Google" id="ProtNLM"/>
    </source>
</evidence>
<feature type="signal peptide" evidence="2">
    <location>
        <begin position="1"/>
        <end position="23"/>
    </location>
</feature>
<protein>
    <recommendedName>
        <fullName evidence="5">PXPV repeat-containing protein</fullName>
    </recommendedName>
</protein>
<dbReference type="RefSeq" id="WP_217847812.1">
    <property type="nucleotide sequence ID" value="NZ_CP077073.1"/>
</dbReference>
<keyword evidence="1" id="KW-0472">Membrane</keyword>
<evidence type="ECO:0000313" key="4">
    <source>
        <dbReference type="Proteomes" id="UP001047646"/>
    </source>
</evidence>
<gene>
    <name evidence="3" type="ORF">KSS95_14735</name>
</gene>
<proteinExistence type="predicted"/>